<dbReference type="Pfam" id="PF13622">
    <property type="entry name" value="4HBT_3"/>
    <property type="match status" value="1"/>
</dbReference>
<keyword evidence="2" id="KW-0378">Hydrolase</keyword>
<evidence type="ECO:0008006" key="7">
    <source>
        <dbReference type="Google" id="ProtNLM"/>
    </source>
</evidence>
<dbReference type="Pfam" id="PF02551">
    <property type="entry name" value="Acyl_CoA_thio"/>
    <property type="match status" value="1"/>
</dbReference>
<feature type="domain" description="Acyl-CoA thioesterase-like N-terminal HotDog" evidence="4">
    <location>
        <begin position="13"/>
        <end position="89"/>
    </location>
</feature>
<protein>
    <recommendedName>
        <fullName evidence="7">Acyl-CoA thioesterase</fullName>
    </recommendedName>
</protein>
<evidence type="ECO:0000256" key="1">
    <source>
        <dbReference type="ARBA" id="ARBA00006538"/>
    </source>
</evidence>
<accession>V6KQ14</accession>
<evidence type="ECO:0000259" key="4">
    <source>
        <dbReference type="Pfam" id="PF13622"/>
    </source>
</evidence>
<dbReference type="AlphaFoldDB" id="V6KQ14"/>
<reference evidence="5 6" key="1">
    <citation type="journal article" date="2014" name="Genome Announc.">
        <title>Draft Genome Sequence of Streptomyces roseochromogenes subsp. oscitans DS 12.976, Producer of the Aminocoumarin Antibiotic Clorobiocin.</title>
        <authorList>
            <person name="Ruckert C."/>
            <person name="Kalinowski J."/>
            <person name="Heide L."/>
            <person name="Apel A.K."/>
        </authorList>
    </citation>
    <scope>NUCLEOTIDE SEQUENCE [LARGE SCALE GENOMIC DNA]</scope>
    <source>
        <strain evidence="5 6">DS 12.976</strain>
    </source>
</reference>
<dbReference type="HOGENOM" id="CLU_032690_0_0_11"/>
<dbReference type="InterPro" id="IPR029069">
    <property type="entry name" value="HotDog_dom_sf"/>
</dbReference>
<dbReference type="PATRIC" id="fig|1352936.5.peg.2413"/>
<comment type="similarity">
    <text evidence="1">Belongs to the C/M/P thioester hydrolase family.</text>
</comment>
<dbReference type="Proteomes" id="UP000017984">
    <property type="component" value="Chromosome"/>
</dbReference>
<dbReference type="InterPro" id="IPR003703">
    <property type="entry name" value="Acyl_CoA_thio"/>
</dbReference>
<evidence type="ECO:0000256" key="2">
    <source>
        <dbReference type="ARBA" id="ARBA00022801"/>
    </source>
</evidence>
<dbReference type="GO" id="GO:0006637">
    <property type="term" value="P:acyl-CoA metabolic process"/>
    <property type="evidence" value="ECO:0007669"/>
    <property type="project" value="InterPro"/>
</dbReference>
<dbReference type="STRING" id="1352936.M878_11370"/>
<dbReference type="SUPFAM" id="SSF54637">
    <property type="entry name" value="Thioesterase/thiol ester dehydrase-isomerase"/>
    <property type="match status" value="2"/>
</dbReference>
<dbReference type="PANTHER" id="PTHR11066:SF34">
    <property type="entry name" value="ACYL-COENZYME A THIOESTERASE 8"/>
    <property type="match status" value="1"/>
</dbReference>
<gene>
    <name evidence="5" type="ORF">M878_11370</name>
</gene>
<dbReference type="EMBL" id="AWQX01000088">
    <property type="protein sequence ID" value="EST34162.1"/>
    <property type="molecule type" value="Genomic_DNA"/>
</dbReference>
<keyword evidence="6" id="KW-1185">Reference proteome</keyword>
<dbReference type="GO" id="GO:0047617">
    <property type="term" value="F:fatty acyl-CoA hydrolase activity"/>
    <property type="evidence" value="ECO:0007669"/>
    <property type="project" value="InterPro"/>
</dbReference>
<feature type="domain" description="Acyl-CoA thioesterase 2 C-terminal" evidence="3">
    <location>
        <begin position="152"/>
        <end position="257"/>
    </location>
</feature>
<dbReference type="InterPro" id="IPR042171">
    <property type="entry name" value="Acyl-CoA_hotdog"/>
</dbReference>
<evidence type="ECO:0000313" key="5">
    <source>
        <dbReference type="EMBL" id="EST34162.1"/>
    </source>
</evidence>
<organism evidence="5 6">
    <name type="scientific">Streptomyces roseochromogenus subsp. oscitans DS 12.976</name>
    <dbReference type="NCBI Taxonomy" id="1352936"/>
    <lineage>
        <taxon>Bacteria</taxon>
        <taxon>Bacillati</taxon>
        <taxon>Actinomycetota</taxon>
        <taxon>Actinomycetes</taxon>
        <taxon>Kitasatosporales</taxon>
        <taxon>Streptomycetaceae</taxon>
        <taxon>Streptomyces</taxon>
    </lineage>
</organism>
<name>V6KQ14_STRRC</name>
<dbReference type="GO" id="GO:0009062">
    <property type="term" value="P:fatty acid catabolic process"/>
    <property type="evidence" value="ECO:0007669"/>
    <property type="project" value="TreeGrafter"/>
</dbReference>
<dbReference type="InterPro" id="IPR049449">
    <property type="entry name" value="TesB_ACOT8-like_N"/>
</dbReference>
<evidence type="ECO:0000313" key="6">
    <source>
        <dbReference type="Proteomes" id="UP000017984"/>
    </source>
</evidence>
<sequence>MFRGHSPAAAPPRVFGGQLLAQALTAASRTVPGGRTAHAAQIVFLRGADPARPLDFHVQDLHDGRSFGVRQVAVRQGERAVCTVTVSFQDTEQGPEHAVTAPAAPPPDRWPTYAHALGPMSGRLGAIPDVVRPFDLRYETEPPWAGAARGPGRPAHRAWLRAVERLPDTPLSHQAALAYATDLTLVDSILLGHGVYWGLDPVTMVSLNHSVWFHRPFRADTWLLYDCESPTAGQGRGLACGRFFDEDGRLVASVVQEALFRLGPRGHEGAR</sequence>
<dbReference type="PANTHER" id="PTHR11066">
    <property type="entry name" value="ACYL-COA THIOESTERASE"/>
    <property type="match status" value="1"/>
</dbReference>
<dbReference type="Gene3D" id="2.40.160.210">
    <property type="entry name" value="Acyl-CoA thioesterase, double hotdog domain"/>
    <property type="match status" value="1"/>
</dbReference>
<dbReference type="CDD" id="cd03444">
    <property type="entry name" value="Thioesterase_II_repeat1"/>
    <property type="match status" value="1"/>
</dbReference>
<comment type="caution">
    <text evidence="5">The sequence shown here is derived from an EMBL/GenBank/DDBJ whole genome shotgun (WGS) entry which is preliminary data.</text>
</comment>
<dbReference type="CDD" id="cd03445">
    <property type="entry name" value="Thioesterase_II_repeat2"/>
    <property type="match status" value="1"/>
</dbReference>
<dbReference type="InterPro" id="IPR025652">
    <property type="entry name" value="TesB_C"/>
</dbReference>
<evidence type="ECO:0000259" key="3">
    <source>
        <dbReference type="Pfam" id="PF02551"/>
    </source>
</evidence>
<proteinExistence type="inferred from homology"/>